<evidence type="ECO:0000313" key="2">
    <source>
        <dbReference type="EMBL" id="KRL52944.1"/>
    </source>
</evidence>
<dbReference type="PROSITE" id="PS50943">
    <property type="entry name" value="HTH_CROC1"/>
    <property type="match status" value="1"/>
</dbReference>
<evidence type="ECO:0000313" key="3">
    <source>
        <dbReference type="Proteomes" id="UP000051999"/>
    </source>
</evidence>
<organism evidence="2 3">
    <name type="scientific">Furfurilactobacillus rossiae DSM 15814</name>
    <dbReference type="NCBI Taxonomy" id="1114972"/>
    <lineage>
        <taxon>Bacteria</taxon>
        <taxon>Bacillati</taxon>
        <taxon>Bacillota</taxon>
        <taxon>Bacilli</taxon>
        <taxon>Lactobacillales</taxon>
        <taxon>Lactobacillaceae</taxon>
        <taxon>Furfurilactobacillus</taxon>
    </lineage>
</organism>
<evidence type="ECO:0000259" key="1">
    <source>
        <dbReference type="PROSITE" id="PS50943"/>
    </source>
</evidence>
<dbReference type="CDD" id="cd00093">
    <property type="entry name" value="HTH_XRE"/>
    <property type="match status" value="1"/>
</dbReference>
<dbReference type="OrthoDB" id="9805856at2"/>
<comment type="caution">
    <text evidence="2">The sequence shown here is derived from an EMBL/GenBank/DDBJ whole genome shotgun (WGS) entry which is preliminary data.</text>
</comment>
<name>A0A0R1R6F1_9LACO</name>
<dbReference type="RefSeq" id="WP_017262777.1">
    <property type="nucleotide sequence ID" value="NZ_AZFF01000028.1"/>
</dbReference>
<dbReference type="AlphaFoldDB" id="A0A0R1R6F1"/>
<reference evidence="2 3" key="1">
    <citation type="journal article" date="2015" name="Genome Announc.">
        <title>Expanding the biotechnology potential of lactobacilli through comparative genomics of 213 strains and associated genera.</title>
        <authorList>
            <person name="Sun Z."/>
            <person name="Harris H.M."/>
            <person name="McCann A."/>
            <person name="Guo C."/>
            <person name="Argimon S."/>
            <person name="Zhang W."/>
            <person name="Yang X."/>
            <person name="Jeffery I.B."/>
            <person name="Cooney J.C."/>
            <person name="Kagawa T.F."/>
            <person name="Liu W."/>
            <person name="Song Y."/>
            <person name="Salvetti E."/>
            <person name="Wrobel A."/>
            <person name="Rasinkangas P."/>
            <person name="Parkhill J."/>
            <person name="Rea M.C."/>
            <person name="O'Sullivan O."/>
            <person name="Ritari J."/>
            <person name="Douillard F.P."/>
            <person name="Paul Ross R."/>
            <person name="Yang R."/>
            <person name="Briner A.E."/>
            <person name="Felis G.E."/>
            <person name="de Vos W.M."/>
            <person name="Barrangou R."/>
            <person name="Klaenhammer T.R."/>
            <person name="Caufield P.W."/>
            <person name="Cui Y."/>
            <person name="Zhang H."/>
            <person name="O'Toole P.W."/>
        </authorList>
    </citation>
    <scope>NUCLEOTIDE SEQUENCE [LARGE SCALE GENOMIC DNA]</scope>
    <source>
        <strain evidence="2 3">DSM 15814</strain>
    </source>
</reference>
<gene>
    <name evidence="2" type="ORF">FD35_GL001522</name>
</gene>
<dbReference type="SUPFAM" id="SSF47413">
    <property type="entry name" value="lambda repressor-like DNA-binding domains"/>
    <property type="match status" value="1"/>
</dbReference>
<accession>A0A0R1R6F1</accession>
<dbReference type="Proteomes" id="UP000051999">
    <property type="component" value="Unassembled WGS sequence"/>
</dbReference>
<dbReference type="Gene3D" id="1.10.260.40">
    <property type="entry name" value="lambda repressor-like DNA-binding domains"/>
    <property type="match status" value="1"/>
</dbReference>
<keyword evidence="3" id="KW-1185">Reference proteome</keyword>
<dbReference type="InterPro" id="IPR010982">
    <property type="entry name" value="Lambda_DNA-bd_dom_sf"/>
</dbReference>
<dbReference type="STRING" id="1114972.FD35_GL001522"/>
<sequence length="109" mass="12165">MTQLTDNIAKFAKLRAMSLQEVALKAGLSKNIIYRWRLQGANPSPASITAIADALHVKKSDLTGEKESTEEKQTVDLKAQIADQQVIMTYEGKEIPKEDLELIKRILRG</sequence>
<dbReference type="PATRIC" id="fig|1114972.6.peg.1548"/>
<dbReference type="EMBL" id="AZFF01000028">
    <property type="protein sequence ID" value="KRL52944.1"/>
    <property type="molecule type" value="Genomic_DNA"/>
</dbReference>
<feature type="domain" description="HTH cro/C1-type" evidence="1">
    <location>
        <begin position="8"/>
        <end position="62"/>
    </location>
</feature>
<dbReference type="SMART" id="SM00530">
    <property type="entry name" value="HTH_XRE"/>
    <property type="match status" value="1"/>
</dbReference>
<dbReference type="InterPro" id="IPR001387">
    <property type="entry name" value="Cro/C1-type_HTH"/>
</dbReference>
<protein>
    <recommendedName>
        <fullName evidence="1">HTH cro/C1-type domain-containing protein</fullName>
    </recommendedName>
</protein>
<dbReference type="GO" id="GO:0003677">
    <property type="term" value="F:DNA binding"/>
    <property type="evidence" value="ECO:0007669"/>
    <property type="project" value="InterPro"/>
</dbReference>
<proteinExistence type="predicted"/>
<dbReference type="Pfam" id="PF01381">
    <property type="entry name" value="HTH_3"/>
    <property type="match status" value="1"/>
</dbReference>